<feature type="region of interest" description="Disordered" evidence="1">
    <location>
        <begin position="1"/>
        <end position="100"/>
    </location>
</feature>
<dbReference type="AlphaFoldDB" id="F4WZ49"/>
<dbReference type="InParanoid" id="F4WZ49"/>
<evidence type="ECO:0000256" key="2">
    <source>
        <dbReference type="SAM" id="Phobius"/>
    </source>
</evidence>
<feature type="region of interest" description="Disordered" evidence="1">
    <location>
        <begin position="401"/>
        <end position="466"/>
    </location>
</feature>
<organism evidence="4">
    <name type="scientific">Acromyrmex echinatior</name>
    <name type="common">Panamanian leafcutter ant</name>
    <name type="synonym">Acromyrmex octospinosus echinatior</name>
    <dbReference type="NCBI Taxonomy" id="103372"/>
    <lineage>
        <taxon>Eukaryota</taxon>
        <taxon>Metazoa</taxon>
        <taxon>Ecdysozoa</taxon>
        <taxon>Arthropoda</taxon>
        <taxon>Hexapoda</taxon>
        <taxon>Insecta</taxon>
        <taxon>Pterygota</taxon>
        <taxon>Neoptera</taxon>
        <taxon>Endopterygota</taxon>
        <taxon>Hymenoptera</taxon>
        <taxon>Apocrita</taxon>
        <taxon>Aculeata</taxon>
        <taxon>Formicoidea</taxon>
        <taxon>Formicidae</taxon>
        <taxon>Myrmicinae</taxon>
        <taxon>Acromyrmex</taxon>
    </lineage>
</organism>
<feature type="compositionally biased region" description="Basic and acidic residues" evidence="1">
    <location>
        <begin position="44"/>
        <end position="76"/>
    </location>
</feature>
<evidence type="ECO:0000313" key="3">
    <source>
        <dbReference type="EMBL" id="EGI60552.1"/>
    </source>
</evidence>
<dbReference type="EMBL" id="GL888465">
    <property type="protein sequence ID" value="EGI60552.1"/>
    <property type="molecule type" value="Genomic_DNA"/>
</dbReference>
<sequence>MKKKDIQQEEINVMELQEDPVERTNEYAKRVGGNYEVEKDDSEAERYQQKDEGEKDEVKETRTREGHEDGKVKRETIGAQEGLGREEGEMEKKKKKEDSPGDLRYETLIKIISSASVGCQGAYTTASRECNDLNGNNSVKDAERSRGGGEEDLSTRIEKIGPTSCTRRQEKNLRMDTSSRTKSVERPVRAVDLFIASLDALTLLEGSSTLSAQIDSDERATLLASFGRPVCRTSDEWRGRRRNKGFAREREKRLIEKKRDRFNEKVRVKKQEKRNERENELIGPLADSLNTLQSSNEKDRVRRTKGRGNARVEGNERKIEQIDERESGSNRIIGALGPRGPYEDSREGRNARLDDERVLRSREELPPPIYSVFFFLFFFFLFFTSTSTTTTTTITIAVVARPSPPTPATGASSTLPSRKTSIFVKGTVPHEDIEDSSNGRGDSEVQPSAIAGEAPGRSEPYETVAD</sequence>
<keyword evidence="2" id="KW-0812">Transmembrane</keyword>
<keyword evidence="2" id="KW-1133">Transmembrane helix</keyword>
<feature type="region of interest" description="Disordered" evidence="1">
    <location>
        <begin position="292"/>
        <end position="311"/>
    </location>
</feature>
<feature type="compositionally biased region" description="Polar residues" evidence="1">
    <location>
        <begin position="127"/>
        <end position="139"/>
    </location>
</feature>
<gene>
    <name evidence="3" type="ORF">G5I_11263</name>
</gene>
<proteinExistence type="predicted"/>
<feature type="compositionally biased region" description="Basic and acidic residues" evidence="1">
    <location>
        <begin position="83"/>
        <end position="100"/>
    </location>
</feature>
<reference evidence="3" key="1">
    <citation type="submission" date="2011-02" db="EMBL/GenBank/DDBJ databases">
        <title>The genome of the leaf-cutting ant Acromyrmex echinatior suggests key adaptations to social evolution and fungus farming.</title>
        <authorList>
            <person name="Nygaard S."/>
            <person name="Zhang G."/>
        </authorList>
    </citation>
    <scope>NUCLEOTIDE SEQUENCE</scope>
</reference>
<feature type="region of interest" description="Disordered" evidence="1">
    <location>
        <begin position="331"/>
        <end position="350"/>
    </location>
</feature>
<name>F4WZ49_ACREC</name>
<dbReference type="Proteomes" id="UP000007755">
    <property type="component" value="Unassembled WGS sequence"/>
</dbReference>
<feature type="transmembrane region" description="Helical" evidence="2">
    <location>
        <begin position="367"/>
        <end position="385"/>
    </location>
</feature>
<feature type="compositionally biased region" description="Basic and acidic residues" evidence="1">
    <location>
        <begin position="20"/>
        <end position="29"/>
    </location>
</feature>
<feature type="compositionally biased region" description="Basic and acidic residues" evidence="1">
    <location>
        <begin position="140"/>
        <end position="152"/>
    </location>
</feature>
<keyword evidence="2" id="KW-0472">Membrane</keyword>
<feature type="compositionally biased region" description="Basic and acidic residues" evidence="1">
    <location>
        <begin position="341"/>
        <end position="350"/>
    </location>
</feature>
<evidence type="ECO:0000256" key="1">
    <source>
        <dbReference type="SAM" id="MobiDB-lite"/>
    </source>
</evidence>
<evidence type="ECO:0000313" key="4">
    <source>
        <dbReference type="Proteomes" id="UP000007755"/>
    </source>
</evidence>
<feature type="region of interest" description="Disordered" evidence="1">
    <location>
        <begin position="127"/>
        <end position="152"/>
    </location>
</feature>
<feature type="compositionally biased region" description="Low complexity" evidence="1">
    <location>
        <begin position="408"/>
        <end position="417"/>
    </location>
</feature>
<keyword evidence="4" id="KW-1185">Reference proteome</keyword>
<accession>F4WZ49</accession>
<protein>
    <submittedName>
        <fullName evidence="3">Uncharacterized protein</fullName>
    </submittedName>
</protein>